<evidence type="ECO:0000313" key="2">
    <source>
        <dbReference type="Proteomes" id="UP000821845"/>
    </source>
</evidence>
<sequence>MLETRVPITLRWLRPHWPRFRRRPLFLPPSAPQPYYGPAEYASLKIFFSRTGQTTCLHPAAEPCCCTAWGPKGNAFLMRFRRRQLRPSYRQPRRCLPELPQLVHLKTMAGSRSKMQL</sequence>
<reference evidence="1" key="1">
    <citation type="submission" date="2020-05" db="EMBL/GenBank/DDBJ databases">
        <title>Large-scale comparative analyses of tick genomes elucidate their genetic diversity and vector capacities.</title>
        <authorList>
            <person name="Jia N."/>
            <person name="Wang J."/>
            <person name="Shi W."/>
            <person name="Du L."/>
            <person name="Sun Y."/>
            <person name="Zhan W."/>
            <person name="Jiang J."/>
            <person name="Wang Q."/>
            <person name="Zhang B."/>
            <person name="Ji P."/>
            <person name="Sakyi L.B."/>
            <person name="Cui X."/>
            <person name="Yuan T."/>
            <person name="Jiang B."/>
            <person name="Yang W."/>
            <person name="Lam T.T.-Y."/>
            <person name="Chang Q."/>
            <person name="Ding S."/>
            <person name="Wang X."/>
            <person name="Zhu J."/>
            <person name="Ruan X."/>
            <person name="Zhao L."/>
            <person name="Wei J."/>
            <person name="Que T."/>
            <person name="Du C."/>
            <person name="Cheng J."/>
            <person name="Dai P."/>
            <person name="Han X."/>
            <person name="Huang E."/>
            <person name="Gao Y."/>
            <person name="Liu J."/>
            <person name="Shao H."/>
            <person name="Ye R."/>
            <person name="Li L."/>
            <person name="Wei W."/>
            <person name="Wang X."/>
            <person name="Wang C."/>
            <person name="Yang T."/>
            <person name="Huo Q."/>
            <person name="Li W."/>
            <person name="Guo W."/>
            <person name="Chen H."/>
            <person name="Zhou L."/>
            <person name="Ni X."/>
            <person name="Tian J."/>
            <person name="Zhou Y."/>
            <person name="Sheng Y."/>
            <person name="Liu T."/>
            <person name="Pan Y."/>
            <person name="Xia L."/>
            <person name="Li J."/>
            <person name="Zhao F."/>
            <person name="Cao W."/>
        </authorList>
    </citation>
    <scope>NUCLEOTIDE SEQUENCE</scope>
    <source>
        <strain evidence="1">Hyas-2018</strain>
    </source>
</reference>
<comment type="caution">
    <text evidence="1">The sequence shown here is derived from an EMBL/GenBank/DDBJ whole genome shotgun (WGS) entry which is preliminary data.</text>
</comment>
<accession>A0ACB7RZ59</accession>
<proteinExistence type="predicted"/>
<dbReference type="Proteomes" id="UP000821845">
    <property type="component" value="Chromosome 6"/>
</dbReference>
<gene>
    <name evidence="1" type="ORF">HPB50_010347</name>
</gene>
<evidence type="ECO:0000313" key="1">
    <source>
        <dbReference type="EMBL" id="KAH6927991.1"/>
    </source>
</evidence>
<dbReference type="EMBL" id="CM023486">
    <property type="protein sequence ID" value="KAH6927991.1"/>
    <property type="molecule type" value="Genomic_DNA"/>
</dbReference>
<protein>
    <submittedName>
        <fullName evidence="1">Uncharacterized protein</fullName>
    </submittedName>
</protein>
<name>A0ACB7RZ59_HYAAI</name>
<organism evidence="1 2">
    <name type="scientific">Hyalomma asiaticum</name>
    <name type="common">Tick</name>
    <dbReference type="NCBI Taxonomy" id="266040"/>
    <lineage>
        <taxon>Eukaryota</taxon>
        <taxon>Metazoa</taxon>
        <taxon>Ecdysozoa</taxon>
        <taxon>Arthropoda</taxon>
        <taxon>Chelicerata</taxon>
        <taxon>Arachnida</taxon>
        <taxon>Acari</taxon>
        <taxon>Parasitiformes</taxon>
        <taxon>Ixodida</taxon>
        <taxon>Ixodoidea</taxon>
        <taxon>Ixodidae</taxon>
        <taxon>Hyalomminae</taxon>
        <taxon>Hyalomma</taxon>
    </lineage>
</organism>
<keyword evidence="2" id="KW-1185">Reference proteome</keyword>